<keyword evidence="5 8" id="KW-1133">Transmembrane helix</keyword>
<dbReference type="PANTHER" id="PTHR48017">
    <property type="entry name" value="OS05G0424000 PROTEIN-RELATED"/>
    <property type="match status" value="1"/>
</dbReference>
<keyword evidence="2" id="KW-0813">Transport</keyword>
<keyword evidence="3 8" id="KW-0812">Transmembrane</keyword>
<evidence type="ECO:0000259" key="9">
    <source>
        <dbReference type="Pfam" id="PF01490"/>
    </source>
</evidence>
<protein>
    <recommendedName>
        <fullName evidence="9">Amino acid transporter transmembrane domain-containing protein</fullName>
    </recommendedName>
</protein>
<proteinExistence type="predicted"/>
<feature type="transmembrane region" description="Helical" evidence="8">
    <location>
        <begin position="445"/>
        <end position="466"/>
    </location>
</feature>
<evidence type="ECO:0000256" key="8">
    <source>
        <dbReference type="SAM" id="Phobius"/>
    </source>
</evidence>
<dbReference type="Proteomes" id="UP000825729">
    <property type="component" value="Unassembled WGS sequence"/>
</dbReference>
<evidence type="ECO:0000256" key="3">
    <source>
        <dbReference type="ARBA" id="ARBA00022692"/>
    </source>
</evidence>
<feature type="region of interest" description="Disordered" evidence="7">
    <location>
        <begin position="1"/>
        <end position="50"/>
    </location>
</feature>
<dbReference type="EMBL" id="JAINDJ010000007">
    <property type="protein sequence ID" value="KAG9442079.1"/>
    <property type="molecule type" value="Genomic_DNA"/>
</dbReference>
<feature type="transmembrane region" description="Helical" evidence="8">
    <location>
        <begin position="472"/>
        <end position="495"/>
    </location>
</feature>
<evidence type="ECO:0000256" key="2">
    <source>
        <dbReference type="ARBA" id="ARBA00022448"/>
    </source>
</evidence>
<evidence type="ECO:0000256" key="1">
    <source>
        <dbReference type="ARBA" id="ARBA00004370"/>
    </source>
</evidence>
<sequence length="543" mass="59309">MEERAIPMEEVVSVPATPRTAPRTPEVVSVPATPRTAQRTPPTSVPHSLLHSPTLTRSPLLISAPKTPRTPRTPRFITPLASPMRKAVVTMRGYLEEVGHLTKLDPQDAWLPITESRNGNSFYSAFHTLSAGIGAQALVLPLAFTFLGWTWGIFSLSVAFVWQLYTLWILTQLHETSVGGTRYSRYVHLAQAAFGEKLGSWLATFPTMYLSAGTCTTLVIIGGSSMKQFYQIICGQTCARSQPLTTIEWYLVFACLAVVLSQLPNLNSIAGVSLIGAVTAVGYCTLIWVVSVIKGRPSGVSYDPVKSKSDVARVFDMLNALGIVAFAFRGHNLTLEIQATMPSTLKHPSHIPMWTGVKFAYLLIASCLYPVAIGGFWTYGNLIPPSGILTALNIYHQQDTSKAILGLTSLLVVLNCLCTFQIYAMPVFDSMEAGYTSSKNRPCPYWLRSGFRVFFGAVSFLIAIAFPFLSGLAGLVGGITLPVTFAYPCFMWILLKKPKKNGAMWYINWGLGCLGMALSLLLVAGGVWSVIDSGLKVRFFKPE</sequence>
<keyword evidence="4" id="KW-0029">Amino-acid transport</keyword>
<dbReference type="GO" id="GO:0006865">
    <property type="term" value="P:amino acid transport"/>
    <property type="evidence" value="ECO:0007669"/>
    <property type="project" value="UniProtKB-KW"/>
</dbReference>
<feature type="transmembrane region" description="Helical" evidence="8">
    <location>
        <begin position="138"/>
        <end position="165"/>
    </location>
</feature>
<feature type="transmembrane region" description="Helical" evidence="8">
    <location>
        <begin position="507"/>
        <end position="531"/>
    </location>
</feature>
<comment type="subcellular location">
    <subcellularLocation>
        <location evidence="1">Membrane</location>
    </subcellularLocation>
</comment>
<feature type="transmembrane region" description="Helical" evidence="8">
    <location>
        <begin position="208"/>
        <end position="226"/>
    </location>
</feature>
<evidence type="ECO:0000313" key="10">
    <source>
        <dbReference type="EMBL" id="KAG9442079.1"/>
    </source>
</evidence>
<feature type="transmembrane region" description="Helical" evidence="8">
    <location>
        <begin position="359"/>
        <end position="383"/>
    </location>
</feature>
<evidence type="ECO:0000313" key="11">
    <source>
        <dbReference type="Proteomes" id="UP000825729"/>
    </source>
</evidence>
<name>A0AAV7E0W2_ARIFI</name>
<feature type="domain" description="Amino acid transporter transmembrane" evidence="9">
    <location>
        <begin position="120"/>
        <end position="531"/>
    </location>
</feature>
<accession>A0AAV7E0W2</accession>
<reference evidence="10 11" key="1">
    <citation type="submission" date="2021-07" db="EMBL/GenBank/DDBJ databases">
        <title>The Aristolochia fimbriata genome: insights into angiosperm evolution, floral development and chemical biosynthesis.</title>
        <authorList>
            <person name="Jiao Y."/>
        </authorList>
    </citation>
    <scope>NUCLEOTIDE SEQUENCE [LARGE SCALE GENOMIC DNA]</scope>
    <source>
        <strain evidence="10">IBCAS-2021</strain>
        <tissue evidence="10">Leaf</tissue>
    </source>
</reference>
<dbReference type="InterPro" id="IPR013057">
    <property type="entry name" value="AA_transpt_TM"/>
</dbReference>
<gene>
    <name evidence="10" type="ORF">H6P81_017933</name>
</gene>
<feature type="transmembrane region" description="Helical" evidence="8">
    <location>
        <begin position="269"/>
        <end position="293"/>
    </location>
</feature>
<keyword evidence="6 8" id="KW-0472">Membrane</keyword>
<keyword evidence="11" id="KW-1185">Reference proteome</keyword>
<dbReference type="Pfam" id="PF01490">
    <property type="entry name" value="Aa_trans"/>
    <property type="match status" value="1"/>
</dbReference>
<evidence type="ECO:0000256" key="6">
    <source>
        <dbReference type="ARBA" id="ARBA00023136"/>
    </source>
</evidence>
<dbReference type="AlphaFoldDB" id="A0AAV7E0W2"/>
<evidence type="ECO:0000256" key="5">
    <source>
        <dbReference type="ARBA" id="ARBA00022989"/>
    </source>
</evidence>
<evidence type="ECO:0000256" key="7">
    <source>
        <dbReference type="SAM" id="MobiDB-lite"/>
    </source>
</evidence>
<dbReference type="GO" id="GO:0016020">
    <property type="term" value="C:membrane"/>
    <property type="evidence" value="ECO:0007669"/>
    <property type="project" value="UniProtKB-SubCell"/>
</dbReference>
<comment type="caution">
    <text evidence="10">The sequence shown here is derived from an EMBL/GenBank/DDBJ whole genome shotgun (WGS) entry which is preliminary data.</text>
</comment>
<feature type="transmembrane region" description="Helical" evidence="8">
    <location>
        <begin position="403"/>
        <end position="424"/>
    </location>
</feature>
<evidence type="ECO:0000256" key="4">
    <source>
        <dbReference type="ARBA" id="ARBA00022970"/>
    </source>
</evidence>
<organism evidence="10 11">
    <name type="scientific">Aristolochia fimbriata</name>
    <name type="common">White veined hardy Dutchman's pipe vine</name>
    <dbReference type="NCBI Taxonomy" id="158543"/>
    <lineage>
        <taxon>Eukaryota</taxon>
        <taxon>Viridiplantae</taxon>
        <taxon>Streptophyta</taxon>
        <taxon>Embryophyta</taxon>
        <taxon>Tracheophyta</taxon>
        <taxon>Spermatophyta</taxon>
        <taxon>Magnoliopsida</taxon>
        <taxon>Magnoliidae</taxon>
        <taxon>Piperales</taxon>
        <taxon>Aristolochiaceae</taxon>
        <taxon>Aristolochia</taxon>
    </lineage>
</organism>
<feature type="compositionally biased region" description="Low complexity" evidence="7">
    <location>
        <begin position="15"/>
        <end position="42"/>
    </location>
</feature>
<feature type="transmembrane region" description="Helical" evidence="8">
    <location>
        <begin position="247"/>
        <end position="263"/>
    </location>
</feature>